<keyword evidence="8" id="KW-1185">Reference proteome</keyword>
<keyword evidence="5" id="KW-0067">ATP-binding</keyword>
<gene>
    <name evidence="7" type="ORF">EV695_3922</name>
</gene>
<sequence length="315" mass="34149">MFVICGEALIDIFLEDNQQAPAEVFPMQACVGGSPFNVAIGLSRLGQSSALFTGISNDMFGKRLSAVLSEENVSQELIVKKQLPTTVAFVEKDKNGVPTYSFYGEGTADRSITAEDINFDIEDPIAIHLGSYSIVSQPTADSLLSLVKKYSGKCLISLDPNIRAIVEPDMKVWQNRVDELVSLADIVKVSDEDLALMYPDIAPEEIIQKWLATGLKLIVLTRGGEGSSLWSAQAHTNLETPKIKVIDTVGAGDTYQAALLDSVGGLFSQYGNNWFEQLDENKLKEIGNFSAAAAAITCSRQGADLPTKTEVLDFM</sequence>
<dbReference type="RefSeq" id="WP_131907660.1">
    <property type="nucleotide sequence ID" value="NZ_BAAAFU010000007.1"/>
</dbReference>
<evidence type="ECO:0000313" key="7">
    <source>
        <dbReference type="EMBL" id="TCJ83184.1"/>
    </source>
</evidence>
<evidence type="ECO:0000313" key="8">
    <source>
        <dbReference type="Proteomes" id="UP000294887"/>
    </source>
</evidence>
<evidence type="ECO:0000256" key="2">
    <source>
        <dbReference type="ARBA" id="ARBA00022679"/>
    </source>
</evidence>
<dbReference type="Proteomes" id="UP000294887">
    <property type="component" value="Unassembled WGS sequence"/>
</dbReference>
<evidence type="ECO:0000256" key="4">
    <source>
        <dbReference type="ARBA" id="ARBA00022777"/>
    </source>
</evidence>
<accession>A0A4R1ETQ4</accession>
<dbReference type="OrthoDB" id="9779730at2"/>
<dbReference type="GO" id="GO:0016301">
    <property type="term" value="F:kinase activity"/>
    <property type="evidence" value="ECO:0007669"/>
    <property type="project" value="UniProtKB-KW"/>
</dbReference>
<dbReference type="Pfam" id="PF00294">
    <property type="entry name" value="PfkB"/>
    <property type="match status" value="1"/>
</dbReference>
<dbReference type="Gene3D" id="3.40.1190.20">
    <property type="match status" value="1"/>
</dbReference>
<dbReference type="SUPFAM" id="SSF53613">
    <property type="entry name" value="Ribokinase-like"/>
    <property type="match status" value="1"/>
</dbReference>
<keyword evidence="2" id="KW-0808">Transferase</keyword>
<comment type="similarity">
    <text evidence="1">Belongs to the carbohydrate kinase PfkB family.</text>
</comment>
<dbReference type="PROSITE" id="PS00584">
    <property type="entry name" value="PFKB_KINASES_2"/>
    <property type="match status" value="1"/>
</dbReference>
<evidence type="ECO:0000256" key="1">
    <source>
        <dbReference type="ARBA" id="ARBA00010688"/>
    </source>
</evidence>
<name>A0A4R1ETQ4_9GAMM</name>
<evidence type="ECO:0000259" key="6">
    <source>
        <dbReference type="Pfam" id="PF00294"/>
    </source>
</evidence>
<comment type="caution">
    <text evidence="7">The sequence shown here is derived from an EMBL/GenBank/DDBJ whole genome shotgun (WGS) entry which is preliminary data.</text>
</comment>
<feature type="domain" description="Carbohydrate kinase PfkB" evidence="6">
    <location>
        <begin position="3"/>
        <end position="308"/>
    </location>
</feature>
<keyword evidence="3" id="KW-0547">Nucleotide-binding</keyword>
<dbReference type="EMBL" id="SMFQ01000005">
    <property type="protein sequence ID" value="TCJ83184.1"/>
    <property type="molecule type" value="Genomic_DNA"/>
</dbReference>
<dbReference type="InterPro" id="IPR011611">
    <property type="entry name" value="PfkB_dom"/>
</dbReference>
<evidence type="ECO:0000256" key="5">
    <source>
        <dbReference type="ARBA" id="ARBA00022840"/>
    </source>
</evidence>
<keyword evidence="4 7" id="KW-0418">Kinase</keyword>
<dbReference type="InterPro" id="IPR050306">
    <property type="entry name" value="PfkB_Carbo_kinase"/>
</dbReference>
<dbReference type="AlphaFoldDB" id="A0A4R1ETQ4"/>
<dbReference type="CDD" id="cd01167">
    <property type="entry name" value="bac_FRK"/>
    <property type="match status" value="1"/>
</dbReference>
<dbReference type="PANTHER" id="PTHR43085">
    <property type="entry name" value="HEXOKINASE FAMILY MEMBER"/>
    <property type="match status" value="1"/>
</dbReference>
<dbReference type="InterPro" id="IPR002173">
    <property type="entry name" value="Carboh/pur_kinase_PfkB_CS"/>
</dbReference>
<protein>
    <submittedName>
        <fullName evidence="7">Fructokinase</fullName>
    </submittedName>
</protein>
<reference evidence="7 8" key="1">
    <citation type="submission" date="2019-03" db="EMBL/GenBank/DDBJ databases">
        <title>Genomic Encyclopedia of Type Strains, Phase IV (KMG-IV): sequencing the most valuable type-strain genomes for metagenomic binning, comparative biology and taxonomic classification.</title>
        <authorList>
            <person name="Goeker M."/>
        </authorList>
    </citation>
    <scope>NUCLEOTIDE SEQUENCE [LARGE SCALE GENOMIC DNA]</scope>
    <source>
        <strain evidence="7 8">DSM 24830</strain>
    </source>
</reference>
<dbReference type="GO" id="GO:0005524">
    <property type="term" value="F:ATP binding"/>
    <property type="evidence" value="ECO:0007669"/>
    <property type="project" value="UniProtKB-KW"/>
</dbReference>
<dbReference type="InterPro" id="IPR029056">
    <property type="entry name" value="Ribokinase-like"/>
</dbReference>
<proteinExistence type="inferred from homology"/>
<dbReference type="PANTHER" id="PTHR43085:SF1">
    <property type="entry name" value="PSEUDOURIDINE KINASE-RELATED"/>
    <property type="match status" value="1"/>
</dbReference>
<evidence type="ECO:0000256" key="3">
    <source>
        <dbReference type="ARBA" id="ARBA00022741"/>
    </source>
</evidence>
<organism evidence="7 8">
    <name type="scientific">Cocleimonas flava</name>
    <dbReference type="NCBI Taxonomy" id="634765"/>
    <lineage>
        <taxon>Bacteria</taxon>
        <taxon>Pseudomonadati</taxon>
        <taxon>Pseudomonadota</taxon>
        <taxon>Gammaproteobacteria</taxon>
        <taxon>Thiotrichales</taxon>
        <taxon>Thiotrichaceae</taxon>
        <taxon>Cocleimonas</taxon>
    </lineage>
</organism>